<proteinExistence type="predicted"/>
<dbReference type="GO" id="GO:0003677">
    <property type="term" value="F:DNA binding"/>
    <property type="evidence" value="ECO:0007669"/>
    <property type="project" value="UniProtKB-KW"/>
</dbReference>
<keyword evidence="2" id="KW-1185">Reference proteome</keyword>
<name>A0A516Q387_9ACTN</name>
<gene>
    <name evidence="1" type="ORF">FOE78_20060</name>
</gene>
<dbReference type="AlphaFoldDB" id="A0A516Q387"/>
<reference evidence="1 2" key="1">
    <citation type="submission" date="2019-07" db="EMBL/GenBank/DDBJ databases">
        <title>Microlunatus dokdonensis sp. nov. isolated from the rhizospheric soil of the wild plant Elymus tsukushiensis.</title>
        <authorList>
            <person name="Ghim S.-Y."/>
            <person name="Hwang Y.-J."/>
            <person name="Son J.-S."/>
            <person name="Shin J.-H."/>
        </authorList>
    </citation>
    <scope>NUCLEOTIDE SEQUENCE [LARGE SCALE GENOMIC DNA]</scope>
    <source>
        <strain evidence="1 2">KUDC0627</strain>
    </source>
</reference>
<protein>
    <submittedName>
        <fullName evidence="1">MmcQ/YjbR family DNA-binding protein</fullName>
    </submittedName>
</protein>
<dbReference type="EMBL" id="CP041692">
    <property type="protein sequence ID" value="QDP97893.1"/>
    <property type="molecule type" value="Genomic_DNA"/>
</dbReference>
<dbReference type="Proteomes" id="UP000319263">
    <property type="component" value="Chromosome"/>
</dbReference>
<sequence length="122" mass="14197">MAERPEVPAALLRRIRTVIDRFPECIEQDAWIGVCWRIRQQTVAHVFGGEDQLFRITFRAEPDEVAAFEHLGPPYFKTDWGSNVVGLVLDRETDWRELRELLTDSYCIQAPMKLAGRLRRPS</sequence>
<evidence type="ECO:0000313" key="2">
    <source>
        <dbReference type="Proteomes" id="UP000319263"/>
    </source>
</evidence>
<dbReference type="Pfam" id="PF04237">
    <property type="entry name" value="YjbR"/>
    <property type="match status" value="1"/>
</dbReference>
<organism evidence="1 2">
    <name type="scientific">Microlunatus elymi</name>
    <dbReference type="NCBI Taxonomy" id="2596828"/>
    <lineage>
        <taxon>Bacteria</taxon>
        <taxon>Bacillati</taxon>
        <taxon>Actinomycetota</taxon>
        <taxon>Actinomycetes</taxon>
        <taxon>Propionibacteriales</taxon>
        <taxon>Propionibacteriaceae</taxon>
        <taxon>Microlunatus</taxon>
    </lineage>
</organism>
<dbReference type="InterPro" id="IPR058532">
    <property type="entry name" value="YjbR/MT2646/Rv2570-like"/>
</dbReference>
<dbReference type="RefSeq" id="WP_143987847.1">
    <property type="nucleotide sequence ID" value="NZ_CP041692.1"/>
</dbReference>
<dbReference type="OrthoDB" id="8479417at2"/>
<keyword evidence="1" id="KW-0238">DNA-binding</keyword>
<accession>A0A516Q387</accession>
<dbReference type="KEGG" id="mik:FOE78_20060"/>
<evidence type="ECO:0000313" key="1">
    <source>
        <dbReference type="EMBL" id="QDP97893.1"/>
    </source>
</evidence>